<dbReference type="PRINTS" id="PR00446">
    <property type="entry name" value="HYDRGNUPTAKE"/>
</dbReference>
<dbReference type="GO" id="GO:0008233">
    <property type="term" value="F:peptidase activity"/>
    <property type="evidence" value="ECO:0007669"/>
    <property type="project" value="UniProtKB-KW"/>
</dbReference>
<evidence type="ECO:0000313" key="6">
    <source>
        <dbReference type="Proteomes" id="UP001499984"/>
    </source>
</evidence>
<dbReference type="Gene3D" id="3.40.50.1450">
    <property type="entry name" value="HybD-like"/>
    <property type="match status" value="1"/>
</dbReference>
<proteinExistence type="inferred from homology"/>
<gene>
    <name evidence="5" type="ORF">GCM10022233_28580</name>
</gene>
<dbReference type="CDD" id="cd06068">
    <property type="entry name" value="H2MP_like-1"/>
    <property type="match status" value="1"/>
</dbReference>
<reference evidence="6" key="1">
    <citation type="journal article" date="2019" name="Int. J. Syst. Evol. Microbiol.">
        <title>The Global Catalogue of Microorganisms (GCM) 10K type strain sequencing project: providing services to taxonomists for standard genome sequencing and annotation.</title>
        <authorList>
            <consortium name="The Broad Institute Genomics Platform"/>
            <consortium name="The Broad Institute Genome Sequencing Center for Infectious Disease"/>
            <person name="Wu L."/>
            <person name="Ma J."/>
        </authorList>
    </citation>
    <scope>NUCLEOTIDE SEQUENCE [LARGE SCALE GENOMIC DNA]</scope>
    <source>
        <strain evidence="6">JCM 16925</strain>
    </source>
</reference>
<sequence length="175" mass="18183">MTRTLVAGIGNIFLRDDGFGVETARRLSERPLPAHVEVVDIGVRGVHLAYQLLDGYDTLVLVDATARGEAPGTLYVIEYDGPGGDDNDGAAPAIDGHRMTPDTVLVLLDTLCAGTGGQPPRRVLIVGCEPASTDEGMGLSPPVSDAVPQAVRLIEEVLESGPSAWAQAPAAEAST</sequence>
<evidence type="ECO:0000256" key="2">
    <source>
        <dbReference type="ARBA" id="ARBA00022670"/>
    </source>
</evidence>
<dbReference type="InterPro" id="IPR000671">
    <property type="entry name" value="Peptidase_A31"/>
</dbReference>
<evidence type="ECO:0000313" key="5">
    <source>
        <dbReference type="EMBL" id="GAA4055212.1"/>
    </source>
</evidence>
<dbReference type="Pfam" id="PF01750">
    <property type="entry name" value="HycI"/>
    <property type="match status" value="1"/>
</dbReference>
<organism evidence="5 6">
    <name type="scientific">Streptomyces shaanxiensis</name>
    <dbReference type="NCBI Taxonomy" id="653357"/>
    <lineage>
        <taxon>Bacteria</taxon>
        <taxon>Bacillati</taxon>
        <taxon>Actinomycetota</taxon>
        <taxon>Actinomycetes</taxon>
        <taxon>Kitasatosporales</taxon>
        <taxon>Streptomycetaceae</taxon>
        <taxon>Streptomyces</taxon>
    </lineage>
</organism>
<comment type="caution">
    <text evidence="5">The sequence shown here is derived from an EMBL/GenBank/DDBJ whole genome shotgun (WGS) entry which is preliminary data.</text>
</comment>
<dbReference type="SUPFAM" id="SSF53163">
    <property type="entry name" value="HybD-like"/>
    <property type="match status" value="1"/>
</dbReference>
<keyword evidence="4" id="KW-0378">Hydrolase</keyword>
<protein>
    <submittedName>
        <fullName evidence="5">Hydrogenase maturation protease</fullName>
    </submittedName>
</protein>
<accession>A0ABP7V020</accession>
<dbReference type="Proteomes" id="UP001499984">
    <property type="component" value="Unassembled WGS sequence"/>
</dbReference>
<dbReference type="PANTHER" id="PTHR30302">
    <property type="entry name" value="HYDROGENASE 1 MATURATION PROTEASE"/>
    <property type="match status" value="1"/>
</dbReference>
<dbReference type="NCBIfam" id="TIGR00072">
    <property type="entry name" value="hydrog_prot"/>
    <property type="match status" value="1"/>
</dbReference>
<dbReference type="RefSeq" id="WP_345012458.1">
    <property type="nucleotide sequence ID" value="NZ_BAAAZY010000010.1"/>
</dbReference>
<evidence type="ECO:0000256" key="4">
    <source>
        <dbReference type="ARBA" id="ARBA00022801"/>
    </source>
</evidence>
<evidence type="ECO:0000256" key="3">
    <source>
        <dbReference type="ARBA" id="ARBA00022750"/>
    </source>
</evidence>
<keyword evidence="6" id="KW-1185">Reference proteome</keyword>
<dbReference type="InterPro" id="IPR023430">
    <property type="entry name" value="Pept_HybD-like_dom_sf"/>
</dbReference>
<dbReference type="GO" id="GO:0006508">
    <property type="term" value="P:proteolysis"/>
    <property type="evidence" value="ECO:0007669"/>
    <property type="project" value="UniProtKB-KW"/>
</dbReference>
<evidence type="ECO:0000256" key="1">
    <source>
        <dbReference type="ARBA" id="ARBA00006814"/>
    </source>
</evidence>
<keyword evidence="2 5" id="KW-0645">Protease</keyword>
<keyword evidence="3" id="KW-0064">Aspartyl protease</keyword>
<name>A0ABP7V020_9ACTN</name>
<dbReference type="PANTHER" id="PTHR30302:SF1">
    <property type="entry name" value="HYDROGENASE 2 MATURATION PROTEASE"/>
    <property type="match status" value="1"/>
</dbReference>
<comment type="similarity">
    <text evidence="1">Belongs to the peptidase A31 family.</text>
</comment>
<dbReference type="EMBL" id="BAAAZY010000010">
    <property type="protein sequence ID" value="GAA4055212.1"/>
    <property type="molecule type" value="Genomic_DNA"/>
</dbReference>